<evidence type="ECO:0000256" key="1">
    <source>
        <dbReference type="SAM" id="MobiDB-lite"/>
    </source>
</evidence>
<feature type="region of interest" description="Disordered" evidence="1">
    <location>
        <begin position="80"/>
        <end position="99"/>
    </location>
</feature>
<evidence type="ECO:0000313" key="2">
    <source>
        <dbReference type="EMBL" id="OSD01189.1"/>
    </source>
</evidence>
<feature type="compositionally biased region" description="Acidic residues" evidence="1">
    <location>
        <begin position="90"/>
        <end position="99"/>
    </location>
</feature>
<organism evidence="2 3">
    <name type="scientific">Trametes coccinea (strain BRFM310)</name>
    <name type="common">Pycnoporus coccineus</name>
    <dbReference type="NCBI Taxonomy" id="1353009"/>
    <lineage>
        <taxon>Eukaryota</taxon>
        <taxon>Fungi</taxon>
        <taxon>Dikarya</taxon>
        <taxon>Basidiomycota</taxon>
        <taxon>Agaricomycotina</taxon>
        <taxon>Agaricomycetes</taxon>
        <taxon>Polyporales</taxon>
        <taxon>Polyporaceae</taxon>
        <taxon>Trametes</taxon>
    </lineage>
</organism>
<evidence type="ECO:0000313" key="3">
    <source>
        <dbReference type="Proteomes" id="UP000193067"/>
    </source>
</evidence>
<feature type="compositionally biased region" description="Polar residues" evidence="1">
    <location>
        <begin position="1"/>
        <end position="15"/>
    </location>
</feature>
<dbReference type="AlphaFoldDB" id="A0A1Y2IJ54"/>
<dbReference type="Proteomes" id="UP000193067">
    <property type="component" value="Unassembled WGS sequence"/>
</dbReference>
<feature type="compositionally biased region" description="Basic residues" evidence="1">
    <location>
        <begin position="38"/>
        <end position="57"/>
    </location>
</feature>
<keyword evidence="3" id="KW-1185">Reference proteome</keyword>
<protein>
    <submittedName>
        <fullName evidence="2">Uncharacterized protein</fullName>
    </submittedName>
</protein>
<reference evidence="2 3" key="1">
    <citation type="journal article" date="2015" name="Biotechnol. Biofuels">
        <title>Enhanced degradation of softwood versus hardwood by the white-rot fungus Pycnoporus coccineus.</title>
        <authorList>
            <person name="Couturier M."/>
            <person name="Navarro D."/>
            <person name="Chevret D."/>
            <person name="Henrissat B."/>
            <person name="Piumi F."/>
            <person name="Ruiz-Duenas F.J."/>
            <person name="Martinez A.T."/>
            <person name="Grigoriev I.V."/>
            <person name="Riley R."/>
            <person name="Lipzen A."/>
            <person name="Berrin J.G."/>
            <person name="Master E.R."/>
            <person name="Rosso M.N."/>
        </authorList>
    </citation>
    <scope>NUCLEOTIDE SEQUENCE [LARGE SCALE GENOMIC DNA]</scope>
    <source>
        <strain evidence="2 3">BRFM310</strain>
    </source>
</reference>
<dbReference type="EMBL" id="KZ084113">
    <property type="protein sequence ID" value="OSD01189.1"/>
    <property type="molecule type" value="Genomic_DNA"/>
</dbReference>
<accession>A0A1Y2IJ54</accession>
<feature type="compositionally biased region" description="Polar residues" evidence="1">
    <location>
        <begin position="22"/>
        <end position="33"/>
    </location>
</feature>
<name>A0A1Y2IJ54_TRAC3</name>
<gene>
    <name evidence="2" type="ORF">PYCCODRAFT_1436680</name>
</gene>
<proteinExistence type="predicted"/>
<sequence>MSELQSNLDTANTASGDPAEAGSSSVHSTEPSVASSKSAKKDKSKSKSASKKKKRAKAALQKEVVALKDEVATLRRQLEAEISATRYGTQDEEPPPYEG</sequence>
<feature type="region of interest" description="Disordered" evidence="1">
    <location>
        <begin position="1"/>
        <end position="63"/>
    </location>
</feature>